<dbReference type="EMBL" id="PVWG01000030">
    <property type="protein sequence ID" value="PSB17287.1"/>
    <property type="molecule type" value="Genomic_DNA"/>
</dbReference>
<comment type="caution">
    <text evidence="2">The sequence shown here is derived from an EMBL/GenBank/DDBJ whole genome shotgun (WGS) entry which is preliminary data.</text>
</comment>
<reference evidence="2 3" key="2">
    <citation type="submission" date="2018-03" db="EMBL/GenBank/DDBJ databases">
        <title>The ancient ancestry and fast evolution of plastids.</title>
        <authorList>
            <person name="Moore K.R."/>
            <person name="Magnabosco C."/>
            <person name="Momper L."/>
            <person name="Gold D.A."/>
            <person name="Bosak T."/>
            <person name="Fournier G.P."/>
        </authorList>
    </citation>
    <scope>NUCLEOTIDE SEQUENCE [LARGE SCALE GENOMIC DNA]</scope>
    <source>
        <strain evidence="2 3">ULC007</strain>
    </source>
</reference>
<dbReference type="AlphaFoldDB" id="A0A2T1DA00"/>
<dbReference type="STRING" id="1920490.GCA_001895925_01942"/>
<evidence type="ECO:0000313" key="3">
    <source>
        <dbReference type="Proteomes" id="UP000238634"/>
    </source>
</evidence>
<gene>
    <name evidence="2" type="ORF">C7B65_19305</name>
</gene>
<dbReference type="GO" id="GO:0006304">
    <property type="term" value="P:DNA modification"/>
    <property type="evidence" value="ECO:0007669"/>
    <property type="project" value="InterPro"/>
</dbReference>
<name>A0A2T1DA00_9CYAN</name>
<dbReference type="Proteomes" id="UP000238634">
    <property type="component" value="Unassembled WGS sequence"/>
</dbReference>
<keyword evidence="3" id="KW-1185">Reference proteome</keyword>
<sequence length="109" mass="12050">MAQAGKTSDLTDDEIQVLAEVVIEALAEADEEKRHREIAAILAKTNRMMNLGNPANQPPRKPFHWLLEFPEVFLQEDGARGFSAIVGNPPFQGGKKITGALGTDYREFL</sequence>
<evidence type="ECO:0000313" key="2">
    <source>
        <dbReference type="EMBL" id="PSB17287.1"/>
    </source>
</evidence>
<proteinExistence type="predicted"/>
<dbReference type="InterPro" id="IPR011639">
    <property type="entry name" value="MethylTrfase_TaqI-like_dom"/>
</dbReference>
<dbReference type="Pfam" id="PF07669">
    <property type="entry name" value="Eco57I"/>
    <property type="match status" value="1"/>
</dbReference>
<protein>
    <recommendedName>
        <fullName evidence="1">Type II methyltransferase M.TaqI-like domain-containing protein</fullName>
    </recommendedName>
</protein>
<organism evidence="2 3">
    <name type="scientific">Phormidesmis priestleyi ULC007</name>
    <dbReference type="NCBI Taxonomy" id="1920490"/>
    <lineage>
        <taxon>Bacteria</taxon>
        <taxon>Bacillati</taxon>
        <taxon>Cyanobacteriota</taxon>
        <taxon>Cyanophyceae</taxon>
        <taxon>Leptolyngbyales</taxon>
        <taxon>Leptolyngbyaceae</taxon>
        <taxon>Phormidesmis</taxon>
    </lineage>
</organism>
<evidence type="ECO:0000259" key="1">
    <source>
        <dbReference type="Pfam" id="PF07669"/>
    </source>
</evidence>
<accession>A0A2T1DA00</accession>
<reference evidence="2 3" key="1">
    <citation type="submission" date="2018-02" db="EMBL/GenBank/DDBJ databases">
        <authorList>
            <person name="Cohen D.B."/>
            <person name="Kent A.D."/>
        </authorList>
    </citation>
    <scope>NUCLEOTIDE SEQUENCE [LARGE SCALE GENOMIC DNA]</scope>
    <source>
        <strain evidence="2 3">ULC007</strain>
    </source>
</reference>
<dbReference type="GO" id="GO:0009007">
    <property type="term" value="F:site-specific DNA-methyltransferase (adenine-specific) activity"/>
    <property type="evidence" value="ECO:0007669"/>
    <property type="project" value="UniProtKB-EC"/>
</dbReference>
<feature type="domain" description="Type II methyltransferase M.TaqI-like" evidence="1">
    <location>
        <begin position="44"/>
        <end position="99"/>
    </location>
</feature>